<evidence type="ECO:0000256" key="7">
    <source>
        <dbReference type="RuleBase" id="RU003954"/>
    </source>
</evidence>
<keyword evidence="3 8" id="KW-0369">Histidine metabolism</keyword>
<name>A0ABV8J327_9ACTN</name>
<dbReference type="InterPro" id="IPR024083">
    <property type="entry name" value="Fumarase/histidase_N"/>
</dbReference>
<evidence type="ECO:0000313" key="11">
    <source>
        <dbReference type="EMBL" id="MFC4070654.1"/>
    </source>
</evidence>
<dbReference type="EMBL" id="JBHSBL010000025">
    <property type="protein sequence ID" value="MFC4070654.1"/>
    <property type="molecule type" value="Genomic_DNA"/>
</dbReference>
<keyword evidence="12" id="KW-1185">Reference proteome</keyword>
<dbReference type="NCBIfam" id="NF006871">
    <property type="entry name" value="PRK09367.1"/>
    <property type="match status" value="1"/>
</dbReference>
<dbReference type="PROSITE" id="PS00488">
    <property type="entry name" value="PAL_HISTIDASE"/>
    <property type="match status" value="1"/>
</dbReference>
<evidence type="ECO:0000256" key="2">
    <source>
        <dbReference type="ARBA" id="ARBA00012994"/>
    </source>
</evidence>
<dbReference type="Proteomes" id="UP001595867">
    <property type="component" value="Unassembled WGS sequence"/>
</dbReference>
<protein>
    <recommendedName>
        <fullName evidence="2 6">Histidine ammonia-lyase</fullName>
        <ecNumber evidence="2 6">4.3.1.3</ecNumber>
    </recommendedName>
</protein>
<dbReference type="Pfam" id="PF00221">
    <property type="entry name" value="Lyase_aromatic"/>
    <property type="match status" value="1"/>
</dbReference>
<evidence type="ECO:0000256" key="6">
    <source>
        <dbReference type="NCBIfam" id="TIGR01225"/>
    </source>
</evidence>
<dbReference type="InterPro" id="IPR001106">
    <property type="entry name" value="Aromatic_Lyase"/>
</dbReference>
<dbReference type="Gene3D" id="1.20.200.10">
    <property type="entry name" value="Fumarase/aspartase (Central domain)"/>
    <property type="match status" value="1"/>
</dbReference>
<dbReference type="GO" id="GO:0004397">
    <property type="term" value="F:histidine ammonia-lyase activity"/>
    <property type="evidence" value="ECO:0007669"/>
    <property type="project" value="UniProtKB-EC"/>
</dbReference>
<dbReference type="PANTHER" id="PTHR10362">
    <property type="entry name" value="HISTIDINE AMMONIA-LYASE"/>
    <property type="match status" value="1"/>
</dbReference>
<comment type="pathway">
    <text evidence="1 8">Amino-acid degradation; L-histidine degradation into L-glutamate; N-formimidoyl-L-glutamate from L-histidine: step 1/3.</text>
</comment>
<comment type="similarity">
    <text evidence="7">Belongs to the PAL/histidase family.</text>
</comment>
<accession>A0ABV8J327</accession>
<organism evidence="11 12">
    <name type="scientific">Actinoplanes subglobosus</name>
    <dbReference type="NCBI Taxonomy" id="1547892"/>
    <lineage>
        <taxon>Bacteria</taxon>
        <taxon>Bacillati</taxon>
        <taxon>Actinomycetota</taxon>
        <taxon>Actinomycetes</taxon>
        <taxon>Micromonosporales</taxon>
        <taxon>Micromonosporaceae</taxon>
        <taxon>Actinoplanes</taxon>
    </lineage>
</organism>
<dbReference type="NCBIfam" id="TIGR01225">
    <property type="entry name" value="hutH"/>
    <property type="match status" value="1"/>
</dbReference>
<dbReference type="RefSeq" id="WP_378071539.1">
    <property type="nucleotide sequence ID" value="NZ_JBHSBL010000025.1"/>
</dbReference>
<dbReference type="EC" id="4.3.1.3" evidence="2 6"/>
<comment type="caution">
    <text evidence="11">The sequence shown here is derived from an EMBL/GenBank/DDBJ whole genome shotgun (WGS) entry which is preliminary data.</text>
</comment>
<keyword evidence="4 7" id="KW-0456">Lyase</keyword>
<dbReference type="Gene3D" id="1.10.275.10">
    <property type="entry name" value="Fumarase/aspartase (N-terminal domain)"/>
    <property type="match status" value="1"/>
</dbReference>
<gene>
    <name evidence="11" type="primary">hutH</name>
    <name evidence="11" type="ORF">ACFO0C_37460</name>
</gene>
<evidence type="ECO:0000313" key="12">
    <source>
        <dbReference type="Proteomes" id="UP001595867"/>
    </source>
</evidence>
<dbReference type="SUPFAM" id="SSF48557">
    <property type="entry name" value="L-aspartase-like"/>
    <property type="match status" value="1"/>
</dbReference>
<dbReference type="InterPro" id="IPR022313">
    <property type="entry name" value="Phe/His_NH3-lyase_AS"/>
</dbReference>
<evidence type="ECO:0000256" key="9">
    <source>
        <dbReference type="RuleBase" id="RU004480"/>
    </source>
</evidence>
<dbReference type="InterPro" id="IPR005921">
    <property type="entry name" value="HutH"/>
</dbReference>
<evidence type="ECO:0000256" key="4">
    <source>
        <dbReference type="ARBA" id="ARBA00023239"/>
    </source>
</evidence>
<evidence type="ECO:0000256" key="8">
    <source>
        <dbReference type="RuleBase" id="RU004479"/>
    </source>
</evidence>
<dbReference type="CDD" id="cd00332">
    <property type="entry name" value="PAL-HAL"/>
    <property type="match status" value="1"/>
</dbReference>
<comment type="catalytic activity">
    <reaction evidence="5 8">
        <text>L-histidine = trans-urocanate + NH4(+)</text>
        <dbReference type="Rhea" id="RHEA:21232"/>
        <dbReference type="ChEBI" id="CHEBI:17771"/>
        <dbReference type="ChEBI" id="CHEBI:28938"/>
        <dbReference type="ChEBI" id="CHEBI:57595"/>
        <dbReference type="EC" id="4.3.1.3"/>
    </reaction>
</comment>
<reference evidence="12" key="1">
    <citation type="journal article" date="2019" name="Int. J. Syst. Evol. Microbiol.">
        <title>The Global Catalogue of Microorganisms (GCM) 10K type strain sequencing project: providing services to taxonomists for standard genome sequencing and annotation.</title>
        <authorList>
            <consortium name="The Broad Institute Genomics Platform"/>
            <consortium name="The Broad Institute Genome Sequencing Center for Infectious Disease"/>
            <person name="Wu L."/>
            <person name="Ma J."/>
        </authorList>
    </citation>
    <scope>NUCLEOTIDE SEQUENCE [LARGE SCALE GENOMIC DNA]</scope>
    <source>
        <strain evidence="12">TBRC 5832</strain>
    </source>
</reference>
<evidence type="ECO:0000256" key="5">
    <source>
        <dbReference type="ARBA" id="ARBA00049269"/>
    </source>
</evidence>
<dbReference type="InterPro" id="IPR008948">
    <property type="entry name" value="L-Aspartase-like"/>
</dbReference>
<evidence type="ECO:0000256" key="1">
    <source>
        <dbReference type="ARBA" id="ARBA00005113"/>
    </source>
</evidence>
<evidence type="ECO:0000256" key="10">
    <source>
        <dbReference type="SAM" id="MobiDB-lite"/>
    </source>
</evidence>
<sequence length="573" mass="58070">MIVTVQSTGVSAADVVAVARSGASISPTADHGGPSNGTGGPTNGVSTAGQGIPTADHGISAAGHGISAAGLGDSAAGLGGHSGAVHVEISPAAVEAMAASRAIVDGIEASGRPVYGVSTGFGALASTSIEPARRAELQHALIRSHAAGIGAPMPREVVRAMMLLRVRSLALGRSGVRPVLAQGLVDLLNHDITPWVPEHGSLGASGDLAPLAHCALVLLGEGWVLGKDGIRIAGAEALRGAGLRPLDLAAKEGLALINGTDGMLGMLLLAIADARHLFTMADVTAALAIEAMLGSDRPFLPELHDIRPHPGQAASAANIHRLLQGSAIMDSHRDDLAHAVQDAYSMRCAPQVAGAARDTLDFVITTSGRELVSVVDNPVVLTDGRVESTGNFHGAPLGFAADFLAIAAAEVGAIAERRVDRLLDVTRSRELPPFLSPDAGVNSGLMIAQYTAAGIVAENRRLASPASVDSLPTSGMQEDHVSMGWAAAKKLRTVLDNLTSLLAVELLSAVRGLQLRAPLTPSAAGRAALAAIGPFAGEPGPDLFLAPVLEQARAVVAGPALRASIEAAVGPLR</sequence>
<feature type="region of interest" description="Disordered" evidence="10">
    <location>
        <begin position="24"/>
        <end position="59"/>
    </location>
</feature>
<proteinExistence type="inferred from homology"/>
<comment type="subcellular location">
    <subcellularLocation>
        <location evidence="9">Cytoplasm</location>
    </subcellularLocation>
</comment>
<evidence type="ECO:0000256" key="3">
    <source>
        <dbReference type="ARBA" id="ARBA00022808"/>
    </source>
</evidence>